<proteinExistence type="inferred from homology"/>
<dbReference type="Gene3D" id="1.10.10.2910">
    <property type="match status" value="1"/>
</dbReference>
<evidence type="ECO:0000256" key="1">
    <source>
        <dbReference type="ARBA" id="ARBA00007227"/>
    </source>
</evidence>
<gene>
    <name evidence="3" type="ORF">FRZ03_11485</name>
</gene>
<dbReference type="InterPro" id="IPR052345">
    <property type="entry name" value="Rad_response_metalloprotease"/>
</dbReference>
<protein>
    <submittedName>
        <fullName evidence="3">ImmA/IrrE family metallo-endopeptidase</fullName>
    </submittedName>
</protein>
<evidence type="ECO:0000313" key="3">
    <source>
        <dbReference type="EMBL" id="TWV52016.1"/>
    </source>
</evidence>
<reference evidence="3" key="1">
    <citation type="journal article" date="2019" name="Microbiol. Resour. Announc.">
        <title>Draft Genomic Sequences of Streptomyces misionensis and Streptomyces albidoflavus, bacteria applied for phytopathogen biocontrol.</title>
        <authorList>
            <person name="Pylro V."/>
            <person name="Dias A."/>
            <person name="Andreote F."/>
            <person name="Varani A."/>
            <person name="Andreote C."/>
            <person name="Bernardo E."/>
            <person name="Martins T."/>
        </authorList>
    </citation>
    <scope>NUCLEOTIDE SEQUENCE [LARGE SCALE GENOMIC DNA]</scope>
    <source>
        <strain evidence="3">66</strain>
    </source>
</reference>
<accession>A0A5C6JVM0</accession>
<comment type="caution">
    <text evidence="3">The sequence shown here is derived from an EMBL/GenBank/DDBJ whole genome shotgun (WGS) entry which is preliminary data.</text>
</comment>
<feature type="domain" description="HTH cro/C1-type" evidence="2">
    <location>
        <begin position="23"/>
        <end position="77"/>
    </location>
</feature>
<dbReference type="Gene3D" id="1.10.260.40">
    <property type="entry name" value="lambda repressor-like DNA-binding domains"/>
    <property type="match status" value="1"/>
</dbReference>
<organism evidence="3 4">
    <name type="scientific">Streptomyces misionensis</name>
    <dbReference type="NCBI Taxonomy" id="67331"/>
    <lineage>
        <taxon>Bacteria</taxon>
        <taxon>Bacillati</taxon>
        <taxon>Actinomycetota</taxon>
        <taxon>Actinomycetes</taxon>
        <taxon>Kitasatosporales</taxon>
        <taxon>Streptomycetaceae</taxon>
        <taxon>Streptomyces</taxon>
    </lineage>
</organism>
<dbReference type="PANTHER" id="PTHR43236:SF1">
    <property type="entry name" value="BLL7220 PROTEIN"/>
    <property type="match status" value="1"/>
</dbReference>
<name>A0A5C6JVM0_9ACTN</name>
<sequence>MDSSRRTEVQVGDASRLFDGQRLTLARQLVGLRKNALAAKIDKSATAIAAYENNTKRPAPATVAQLCLTLGVDPGFFLPGPHQAAVNNSIPHFRSLRSTTQLARDQAFAYGIIAGDVGAALERHVEFPEPSIPRLSVDVDDEVSALPEEAARLLRDHWEIKPGPVGHLVRLAENHGVVVVFSPAQTATVDAYSFDDGYRPTIVLNPAKEDYYRQRFDVAHELGHLVMHVDAEPGGRVVENQAHRFAAELLLPEDELRDLLPSKADWRILASLKEAYGVSLQALLYRSRSLGVMSDVTYRNAIAYLSSKGWRRREPGEMPAVEQPSLYPRAVEILSSVGMDEISLAREARVTPGIFRTVTARVPVREDLFYEPQEVKSQADLDGVIPLFRGKEQPGA</sequence>
<dbReference type="Pfam" id="PF06114">
    <property type="entry name" value="Peptidase_M78"/>
    <property type="match status" value="1"/>
</dbReference>
<dbReference type="Proteomes" id="UP000320481">
    <property type="component" value="Unassembled WGS sequence"/>
</dbReference>
<dbReference type="PANTHER" id="PTHR43236">
    <property type="entry name" value="ANTITOXIN HIGA1"/>
    <property type="match status" value="1"/>
</dbReference>
<evidence type="ECO:0000259" key="2">
    <source>
        <dbReference type="PROSITE" id="PS50943"/>
    </source>
</evidence>
<dbReference type="GO" id="GO:0003677">
    <property type="term" value="F:DNA binding"/>
    <property type="evidence" value="ECO:0007669"/>
    <property type="project" value="InterPro"/>
</dbReference>
<dbReference type="EMBL" id="VOGW01000063">
    <property type="protein sequence ID" value="TWV52016.1"/>
    <property type="molecule type" value="Genomic_DNA"/>
</dbReference>
<keyword evidence="4" id="KW-1185">Reference proteome</keyword>
<dbReference type="AlphaFoldDB" id="A0A5C6JVM0"/>
<dbReference type="SMART" id="SM00530">
    <property type="entry name" value="HTH_XRE"/>
    <property type="match status" value="1"/>
</dbReference>
<dbReference type="PROSITE" id="PS50943">
    <property type="entry name" value="HTH_CROC1"/>
    <property type="match status" value="1"/>
</dbReference>
<dbReference type="InterPro" id="IPR010982">
    <property type="entry name" value="Lambda_DNA-bd_dom_sf"/>
</dbReference>
<evidence type="ECO:0000313" key="4">
    <source>
        <dbReference type="Proteomes" id="UP000320481"/>
    </source>
</evidence>
<comment type="similarity">
    <text evidence="1">Belongs to the short-chain fatty acyl-CoA assimilation regulator (ScfR) family.</text>
</comment>
<dbReference type="SUPFAM" id="SSF47413">
    <property type="entry name" value="lambda repressor-like DNA-binding domains"/>
    <property type="match status" value="1"/>
</dbReference>
<dbReference type="InterPro" id="IPR010359">
    <property type="entry name" value="IrrE_HExxH"/>
</dbReference>
<dbReference type="CDD" id="cd00093">
    <property type="entry name" value="HTH_XRE"/>
    <property type="match status" value="1"/>
</dbReference>
<dbReference type="InterPro" id="IPR001387">
    <property type="entry name" value="Cro/C1-type_HTH"/>
</dbReference>
<dbReference type="Pfam" id="PF01381">
    <property type="entry name" value="HTH_3"/>
    <property type="match status" value="1"/>
</dbReference>